<dbReference type="EMBL" id="FOCV01000084">
    <property type="protein sequence ID" value="SEP32247.1"/>
    <property type="molecule type" value="Genomic_DNA"/>
</dbReference>
<evidence type="ECO:0000313" key="2">
    <source>
        <dbReference type="Proteomes" id="UP000198939"/>
    </source>
</evidence>
<sequence>MAILDVAAAFDDDVGMRLEQTDQLVASRHRLAGQDPPFGLGDDPFDQRLMVADLRLPEFNRGACRQG</sequence>
<proteinExistence type="predicted"/>
<protein>
    <submittedName>
        <fullName evidence="1">Uncharacterized protein</fullName>
    </submittedName>
</protein>
<comment type="caution">
    <text evidence="1">The sequence shown here is derived from an EMBL/GenBank/DDBJ whole genome shotgun (WGS) entry which is preliminary data.</text>
</comment>
<name>A0ABY1AYF8_9HYPH</name>
<keyword evidence="2" id="KW-1185">Reference proteome</keyword>
<dbReference type="Proteomes" id="UP000198939">
    <property type="component" value="Unassembled WGS sequence"/>
</dbReference>
<reference evidence="1 2" key="1">
    <citation type="submission" date="2016-10" db="EMBL/GenBank/DDBJ databases">
        <authorList>
            <person name="Varghese N."/>
            <person name="Submissions S."/>
        </authorList>
    </citation>
    <scope>NUCLEOTIDE SEQUENCE [LARGE SCALE GENOMIC DNA]</scope>
    <source>
        <strain evidence="1 2">CGMCC 1.7071</strain>
    </source>
</reference>
<organism evidence="1 2">
    <name type="scientific">Rhizobium tibeticum</name>
    <dbReference type="NCBI Taxonomy" id="501024"/>
    <lineage>
        <taxon>Bacteria</taxon>
        <taxon>Pseudomonadati</taxon>
        <taxon>Pseudomonadota</taxon>
        <taxon>Alphaproteobacteria</taxon>
        <taxon>Hyphomicrobiales</taxon>
        <taxon>Rhizobiaceae</taxon>
        <taxon>Rhizobium/Agrobacterium group</taxon>
        <taxon>Rhizobium</taxon>
    </lineage>
</organism>
<gene>
    <name evidence="1" type="ORF">SAMN05216228_10842</name>
</gene>
<accession>A0ABY1AYF8</accession>
<evidence type="ECO:0000313" key="1">
    <source>
        <dbReference type="EMBL" id="SEP32247.1"/>
    </source>
</evidence>